<reference evidence="1" key="1">
    <citation type="submission" date="2020-05" db="EMBL/GenBank/DDBJ databases">
        <authorList>
            <person name="Chiriac C."/>
            <person name="Salcher M."/>
            <person name="Ghai R."/>
            <person name="Kavagutti S V."/>
        </authorList>
    </citation>
    <scope>NUCLEOTIDE SEQUENCE</scope>
</reference>
<gene>
    <name evidence="1" type="ORF">UFOVP1244_61</name>
</gene>
<organism evidence="1">
    <name type="scientific">uncultured Caudovirales phage</name>
    <dbReference type="NCBI Taxonomy" id="2100421"/>
    <lineage>
        <taxon>Viruses</taxon>
        <taxon>Duplodnaviria</taxon>
        <taxon>Heunggongvirae</taxon>
        <taxon>Uroviricota</taxon>
        <taxon>Caudoviricetes</taxon>
        <taxon>Peduoviridae</taxon>
        <taxon>Maltschvirus</taxon>
        <taxon>Maltschvirus maltsch</taxon>
    </lineage>
</organism>
<proteinExistence type="predicted"/>
<evidence type="ECO:0000313" key="1">
    <source>
        <dbReference type="EMBL" id="CAB4192676.1"/>
    </source>
</evidence>
<sequence length="133" mass="15564">MAKIEEILPEFWKNQEWTIDEDDYSTLNWMKGSTLPKPSESEIRNHSDEVDSLIADRAQRRRQQISLDDSGDWILKVFETYIDTFIEFRRVINDIRNTAVSQAHTGSYTSWDNDVISRMAAIKNKITNARNIP</sequence>
<dbReference type="EMBL" id="LR797181">
    <property type="protein sequence ID" value="CAB4192676.1"/>
    <property type="molecule type" value="Genomic_DNA"/>
</dbReference>
<name>A0A6J5RDY3_9CAUD</name>
<accession>A0A6J5RDY3</accession>
<protein>
    <submittedName>
        <fullName evidence="1">Uncharacterized protein</fullName>
    </submittedName>
</protein>